<dbReference type="InterPro" id="IPR033116">
    <property type="entry name" value="TRYPSIN_SER"/>
</dbReference>
<dbReference type="GO" id="GO:0006508">
    <property type="term" value="P:proteolysis"/>
    <property type="evidence" value="ECO:0007669"/>
    <property type="project" value="UniProtKB-KW"/>
</dbReference>
<dbReference type="InterPro" id="IPR009003">
    <property type="entry name" value="Peptidase_S1_PA"/>
</dbReference>
<gene>
    <name evidence="14" type="ORF">PPYR_05781</name>
</gene>
<evidence type="ECO:0000256" key="3">
    <source>
        <dbReference type="ARBA" id="ARBA00022670"/>
    </source>
</evidence>
<dbReference type="GO" id="GO:0004252">
    <property type="term" value="F:serine-type endopeptidase activity"/>
    <property type="evidence" value="ECO:0007669"/>
    <property type="project" value="InterPro"/>
</dbReference>
<evidence type="ECO:0000256" key="4">
    <source>
        <dbReference type="ARBA" id="ARBA00022729"/>
    </source>
</evidence>
<dbReference type="Pfam" id="PF00089">
    <property type="entry name" value="Trypsin"/>
    <property type="match status" value="1"/>
</dbReference>
<feature type="domain" description="Clip" evidence="12">
    <location>
        <begin position="28"/>
        <end position="72"/>
    </location>
</feature>
<keyword evidence="3 9" id="KW-0645">Protease</keyword>
<dbReference type="AlphaFoldDB" id="A0A1Y1MWZ7"/>
<feature type="signal peptide" evidence="10">
    <location>
        <begin position="1"/>
        <end position="21"/>
    </location>
</feature>
<organism evidence="13">
    <name type="scientific">Photinus pyralis</name>
    <name type="common">Common eastern firefly</name>
    <name type="synonym">Lampyris pyralis</name>
    <dbReference type="NCBI Taxonomy" id="7054"/>
    <lineage>
        <taxon>Eukaryota</taxon>
        <taxon>Metazoa</taxon>
        <taxon>Ecdysozoa</taxon>
        <taxon>Arthropoda</taxon>
        <taxon>Hexapoda</taxon>
        <taxon>Insecta</taxon>
        <taxon>Pterygota</taxon>
        <taxon>Neoptera</taxon>
        <taxon>Endopterygota</taxon>
        <taxon>Coleoptera</taxon>
        <taxon>Polyphaga</taxon>
        <taxon>Elateriformia</taxon>
        <taxon>Elateroidea</taxon>
        <taxon>Lampyridae</taxon>
        <taxon>Lampyrinae</taxon>
        <taxon>Photinus</taxon>
    </lineage>
</organism>
<dbReference type="SUPFAM" id="SSF50494">
    <property type="entry name" value="Trypsin-like serine proteases"/>
    <property type="match status" value="1"/>
</dbReference>
<proteinExistence type="inferred from homology"/>
<evidence type="ECO:0000259" key="11">
    <source>
        <dbReference type="PROSITE" id="PS50240"/>
    </source>
</evidence>
<name>A0A1Y1MWZ7_PHOPY</name>
<evidence type="ECO:0000313" key="14">
    <source>
        <dbReference type="EMBL" id="KAB0801427.1"/>
    </source>
</evidence>
<comment type="subcellular location">
    <subcellularLocation>
        <location evidence="1">Secreted</location>
    </subcellularLocation>
</comment>
<dbReference type="Gene3D" id="2.40.10.10">
    <property type="entry name" value="Trypsin-like serine proteases"/>
    <property type="match status" value="2"/>
</dbReference>
<dbReference type="PROSITE" id="PS00134">
    <property type="entry name" value="TRYPSIN_HIS"/>
    <property type="match status" value="1"/>
</dbReference>
<dbReference type="GO" id="GO:0005576">
    <property type="term" value="C:extracellular region"/>
    <property type="evidence" value="ECO:0007669"/>
    <property type="project" value="UniProtKB-SubCell"/>
</dbReference>
<dbReference type="InterPro" id="IPR001314">
    <property type="entry name" value="Peptidase_S1A"/>
</dbReference>
<dbReference type="FunFam" id="2.40.10.10:FF:000015">
    <property type="entry name" value="Atrial natriuretic peptide-converting enzyme"/>
    <property type="match status" value="1"/>
</dbReference>
<dbReference type="EMBL" id="GEZM01021493">
    <property type="protein sequence ID" value="JAV88975.1"/>
    <property type="molecule type" value="Transcribed_RNA"/>
</dbReference>
<feature type="chain" id="PRO_5036029909" description="Peptidase S1 domain-containing protein" evidence="10">
    <location>
        <begin position="22"/>
        <end position="403"/>
    </location>
</feature>
<reference evidence="13" key="1">
    <citation type="journal article" date="2016" name="Sci. Rep.">
        <title>Molecular characterization of firefly nuptial gifts: a multi-omics approach sheds light on postcopulatory sexual selection.</title>
        <authorList>
            <person name="Al-Wathiqui N."/>
            <person name="Fallon T.R."/>
            <person name="South A."/>
            <person name="Weng J.K."/>
            <person name="Lewis S.M."/>
        </authorList>
    </citation>
    <scope>NUCLEOTIDE SEQUENCE</scope>
</reference>
<dbReference type="PANTHER" id="PTHR24252">
    <property type="entry name" value="ACROSIN-RELATED"/>
    <property type="match status" value="1"/>
</dbReference>
<keyword evidence="4 10" id="KW-0732">Signal</keyword>
<evidence type="ECO:0000256" key="8">
    <source>
        <dbReference type="ARBA" id="ARBA00024195"/>
    </source>
</evidence>
<dbReference type="PROSITE" id="PS51888">
    <property type="entry name" value="CLIP"/>
    <property type="match status" value="1"/>
</dbReference>
<evidence type="ECO:0000256" key="5">
    <source>
        <dbReference type="ARBA" id="ARBA00022801"/>
    </source>
</evidence>
<dbReference type="InParanoid" id="A0A1Y1MWZ7"/>
<evidence type="ECO:0000259" key="12">
    <source>
        <dbReference type="PROSITE" id="PS51888"/>
    </source>
</evidence>
<evidence type="ECO:0000256" key="9">
    <source>
        <dbReference type="RuleBase" id="RU363034"/>
    </source>
</evidence>
<protein>
    <recommendedName>
        <fullName evidence="16">Peptidase S1 domain-containing protein</fullName>
    </recommendedName>
</protein>
<dbReference type="FunCoup" id="A0A1Y1MWZ7">
    <property type="interactions" value="21"/>
</dbReference>
<dbReference type="EMBL" id="VVIM01000003">
    <property type="protein sequence ID" value="KAB0801427.1"/>
    <property type="molecule type" value="Genomic_DNA"/>
</dbReference>
<accession>A0A1Y1MWZ7</accession>
<evidence type="ECO:0008006" key="16">
    <source>
        <dbReference type="Google" id="ProtNLM"/>
    </source>
</evidence>
<feature type="domain" description="Peptidase S1" evidence="11">
    <location>
        <begin position="159"/>
        <end position="403"/>
    </location>
</feature>
<comment type="similarity">
    <text evidence="8">Belongs to the peptidase S1 family. CLIP subfamily.</text>
</comment>
<evidence type="ECO:0000256" key="7">
    <source>
        <dbReference type="ARBA" id="ARBA00023157"/>
    </source>
</evidence>
<evidence type="ECO:0000256" key="6">
    <source>
        <dbReference type="ARBA" id="ARBA00022825"/>
    </source>
</evidence>
<dbReference type="PRINTS" id="PR00722">
    <property type="entry name" value="CHYMOTRYPSIN"/>
</dbReference>
<keyword evidence="6 9" id="KW-0720">Serine protease</keyword>
<dbReference type="Proteomes" id="UP000327044">
    <property type="component" value="Unassembled WGS sequence"/>
</dbReference>
<evidence type="ECO:0000256" key="2">
    <source>
        <dbReference type="ARBA" id="ARBA00022525"/>
    </source>
</evidence>
<dbReference type="InterPro" id="IPR022700">
    <property type="entry name" value="CLIP"/>
</dbReference>
<dbReference type="PROSITE" id="PS00135">
    <property type="entry name" value="TRYPSIN_SER"/>
    <property type="match status" value="1"/>
</dbReference>
<keyword evidence="5 9" id="KW-0378">Hydrolase</keyword>
<dbReference type="InterPro" id="IPR001254">
    <property type="entry name" value="Trypsin_dom"/>
</dbReference>
<dbReference type="CDD" id="cd00190">
    <property type="entry name" value="Tryp_SPc"/>
    <property type="match status" value="1"/>
</dbReference>
<dbReference type="InterPro" id="IPR018114">
    <property type="entry name" value="TRYPSIN_HIS"/>
</dbReference>
<reference evidence="14 15" key="2">
    <citation type="journal article" date="2018" name="Elife">
        <title>Firefly genomes illuminate parallel origins of bioluminescence in beetles.</title>
        <authorList>
            <person name="Fallon T.R."/>
            <person name="Lower S.E."/>
            <person name="Chang C.H."/>
            <person name="Bessho-Uehara M."/>
            <person name="Martin G.J."/>
            <person name="Bewick A.J."/>
            <person name="Behringer M."/>
            <person name="Debat H.J."/>
            <person name="Wong I."/>
            <person name="Day J.C."/>
            <person name="Suvorov A."/>
            <person name="Silva C.J."/>
            <person name="Stanger-Hall K.F."/>
            <person name="Hall D.W."/>
            <person name="Schmitz R.J."/>
            <person name="Nelson D.R."/>
            <person name="Lewis S.M."/>
            <person name="Shigenobu S."/>
            <person name="Bybee S.M."/>
            <person name="Larracuente A.M."/>
            <person name="Oba Y."/>
            <person name="Weng J.K."/>
        </authorList>
    </citation>
    <scope>NUCLEOTIDE SEQUENCE [LARGE SCALE GENOMIC DNA]</scope>
    <source>
        <strain evidence="14">1611_PpyrPB1</strain>
        <tissue evidence="14">Whole body</tissue>
    </source>
</reference>
<dbReference type="SMART" id="SM00020">
    <property type="entry name" value="Tryp_SPc"/>
    <property type="match status" value="1"/>
</dbReference>
<sequence>MSLKFDLFLFVTSCLFFQASPQRNLNTDCTVRGSNAFGVCRLITDCPRVQDAANRATATICGFQGRTPIVCCEEKKKVLVNDNTFLDIDNKNGDEGFIFPENNEYIWSQSNGVESIAEEKCREYSKSVMGVVNAVPLITDAEPVSIDVVNCDNYGLPLIVGGSPAAPGEFPFMAVLGYSTNDGIGWFCGGTLVSNNYVITAAHCASTIYGEPVIVRLGEIDLKSDNDGTEYKDYNVVSVKAHEQYRPPSHNHDIALIKLSKKVTFTKYIRPACLWNKNKIDYNVSIATGWGKIGFVEEQSDKLLKVALDIFDNSVCSRSYHTDTSKLPNGIIPNMLCAGKLEGGQDTCQGDSGGPLTITKPKNRCVSYLIGVTSFGKGCGGANLPAVYTRVSHYLDWIAKHIW</sequence>
<dbReference type="InterPro" id="IPR043504">
    <property type="entry name" value="Peptidase_S1_PA_chymotrypsin"/>
</dbReference>
<evidence type="ECO:0000256" key="10">
    <source>
        <dbReference type="SAM" id="SignalP"/>
    </source>
</evidence>
<keyword evidence="2" id="KW-0964">Secreted</keyword>
<evidence type="ECO:0000256" key="1">
    <source>
        <dbReference type="ARBA" id="ARBA00004613"/>
    </source>
</evidence>
<reference evidence="14" key="3">
    <citation type="submission" date="2019-08" db="EMBL/GenBank/DDBJ databases">
        <authorList>
            <consortium name="Photinus pyralis genome working group"/>
            <person name="Fallon T.R."/>
            <person name="Sander Lower S.E."/>
            <person name="Weng J.-K."/>
        </authorList>
    </citation>
    <scope>NUCLEOTIDE SEQUENCE</scope>
    <source>
        <strain evidence="14">1611_PpyrPB1</strain>
        <tissue evidence="14">Whole body</tissue>
    </source>
</reference>
<dbReference type="PANTHER" id="PTHR24252:SF7">
    <property type="entry name" value="HYALIN"/>
    <property type="match status" value="1"/>
</dbReference>
<dbReference type="OrthoDB" id="6339452at2759"/>
<keyword evidence="7" id="KW-1015">Disulfide bond</keyword>
<dbReference type="PROSITE" id="PS50240">
    <property type="entry name" value="TRYPSIN_DOM"/>
    <property type="match status" value="1"/>
</dbReference>
<evidence type="ECO:0000313" key="13">
    <source>
        <dbReference type="EMBL" id="JAV88975.1"/>
    </source>
</evidence>
<keyword evidence="15" id="KW-1185">Reference proteome</keyword>
<evidence type="ECO:0000313" key="15">
    <source>
        <dbReference type="Proteomes" id="UP000327044"/>
    </source>
</evidence>